<dbReference type="EMBL" id="GBEZ01005323">
    <property type="protein sequence ID" value="JAC79967.1"/>
    <property type="molecule type" value="Transcribed_RNA"/>
</dbReference>
<dbReference type="PANTHER" id="PTHR45919:SF1">
    <property type="entry name" value="GDP-MAN:MAN(3)GLCNAC(2)-PP-DOL ALPHA-1,2-MANNOSYLTRANSFERASE"/>
    <property type="match status" value="1"/>
</dbReference>
<reference evidence="4" key="1">
    <citation type="submission" date="2014-05" db="EMBL/GenBank/DDBJ databases">
        <title>The transcriptome of the halophilic microalga Tetraselmis sp. GSL018 isolated from the Great Salt Lake, Utah.</title>
        <authorList>
            <person name="Jinkerson R.E."/>
            <person name="D'Adamo S."/>
            <person name="Posewitz M.C."/>
        </authorList>
    </citation>
    <scope>NUCLEOTIDE SEQUENCE</scope>
    <source>
        <strain evidence="4">GSL018</strain>
    </source>
</reference>
<gene>
    <name evidence="4" type="ORF">TSPGSL018_11378</name>
    <name evidence="3" type="ORF">TSPGSL018_17693</name>
</gene>
<proteinExistence type="predicted"/>
<feature type="domain" description="Glycosyl transferase family 1" evidence="2">
    <location>
        <begin position="259"/>
        <end position="413"/>
    </location>
</feature>
<dbReference type="Gene3D" id="3.40.50.2000">
    <property type="entry name" value="Glycogen Phosphorylase B"/>
    <property type="match status" value="1"/>
</dbReference>
<dbReference type="EMBL" id="GBEZ01008072">
    <property type="protein sequence ID" value="JAC77437.1"/>
    <property type="molecule type" value="Transcribed_RNA"/>
</dbReference>
<sequence>MLLMNNSHIRSALRITRAVTAFVLLLIYLCSMRNLTFNYVFNVTMSSQSLVTVVNNSSYFDKIPLEASAISSKDVFGTTKVSALFTPFDIVAGGGEKYLLSVLSSFQSCGFSVHLIVNENNRCSSRKALGDVAKSLRVELNIANVELIILNSTFTFAHLPVNFYFVFFMLGNEKFPTHGGIGQLNLYMCQFPFDLDRKTPVDILKNLSGYHYVLVNSAYSLSYYAKYALPGIERSMLQYQKAPQVRILHPAAYSQPTSRKHSFKDKRNIVIIGRFFDGRQNKGHFEALKVFKMLQKCHKGKAELHMVGSVMKGHDFYVKGLQLAVNKLELNTSVFLHLGASVKEMEFVLSKTLILWHLTGVEHKLRFDPASQEHFGIAIVEGMGYGVIPVALKSGGVGDIVDDNVTGYFVDSLEEMAECSCYVLNRSLTNNIAMINAAERKAKHFSLTRFISNLKGIISDSVWFSNANAVVKNTWTEVTNMKFHLTTETTRYVLVFDFNLDVRLEYGVKKILLQLGKDWGLIIVHNEANDGFVRRQLQSVHNTIFERATSQFNHNINQLVLQIFQKFCVTNSLIFQDVNDLLLDRKKVTNNAGNCNRNKNYTASFQY</sequence>
<keyword evidence="4" id="KW-0808">Transferase</keyword>
<name>A0A061S457_9CHLO</name>
<protein>
    <submittedName>
        <fullName evidence="4">Glycosyl transferase</fullName>
    </submittedName>
</protein>
<dbReference type="SUPFAM" id="SSF53756">
    <property type="entry name" value="UDP-Glycosyltransferase/glycogen phosphorylase"/>
    <property type="match status" value="1"/>
</dbReference>
<accession>A0A061S457</accession>
<dbReference type="GO" id="GO:0016020">
    <property type="term" value="C:membrane"/>
    <property type="evidence" value="ECO:0007669"/>
    <property type="project" value="TreeGrafter"/>
</dbReference>
<evidence type="ECO:0000259" key="2">
    <source>
        <dbReference type="Pfam" id="PF00534"/>
    </source>
</evidence>
<dbReference type="AlphaFoldDB" id="A0A061S457"/>
<dbReference type="Pfam" id="PF00534">
    <property type="entry name" value="Glycos_transf_1"/>
    <property type="match status" value="1"/>
</dbReference>
<evidence type="ECO:0000313" key="4">
    <source>
        <dbReference type="EMBL" id="JAC79967.1"/>
    </source>
</evidence>
<keyword evidence="1" id="KW-0328">Glycosyltransferase</keyword>
<organism evidence="4">
    <name type="scientific">Tetraselmis sp. GSL018</name>
    <dbReference type="NCBI Taxonomy" id="582737"/>
    <lineage>
        <taxon>Eukaryota</taxon>
        <taxon>Viridiplantae</taxon>
        <taxon>Chlorophyta</taxon>
        <taxon>core chlorophytes</taxon>
        <taxon>Chlorodendrophyceae</taxon>
        <taxon>Chlorodendrales</taxon>
        <taxon>Chlorodendraceae</taxon>
        <taxon>Tetraselmis</taxon>
    </lineage>
</organism>
<dbReference type="CDD" id="cd03801">
    <property type="entry name" value="GT4_PimA-like"/>
    <property type="match status" value="1"/>
</dbReference>
<dbReference type="GO" id="GO:0004377">
    <property type="term" value="F:GDP-Man:Man(3)GlcNAc(2)-PP-Dol alpha-1,2-mannosyltransferase activity"/>
    <property type="evidence" value="ECO:0007669"/>
    <property type="project" value="InterPro"/>
</dbReference>
<dbReference type="PANTHER" id="PTHR45919">
    <property type="entry name" value="GDP-MAN:MAN(3)GLCNAC(2)-PP-DOL ALPHA-1,2-MANNOSYLTRANSFERASE"/>
    <property type="match status" value="1"/>
</dbReference>
<dbReference type="InterPro" id="IPR001296">
    <property type="entry name" value="Glyco_trans_1"/>
</dbReference>
<evidence type="ECO:0000313" key="3">
    <source>
        <dbReference type="EMBL" id="JAC77437.1"/>
    </source>
</evidence>
<evidence type="ECO:0000256" key="1">
    <source>
        <dbReference type="ARBA" id="ARBA00022676"/>
    </source>
</evidence>
<dbReference type="GO" id="GO:0006487">
    <property type="term" value="P:protein N-linked glycosylation"/>
    <property type="evidence" value="ECO:0007669"/>
    <property type="project" value="TreeGrafter"/>
</dbReference>
<dbReference type="InterPro" id="IPR038013">
    <property type="entry name" value="ALG11"/>
</dbReference>